<name>A0A066UB11_9GAMM</name>
<keyword evidence="6" id="KW-0479">Metal-binding</keyword>
<evidence type="ECO:0000313" key="13">
    <source>
        <dbReference type="Proteomes" id="UP000035860"/>
    </source>
</evidence>
<accession>A0A066UB11</accession>
<dbReference type="PRINTS" id="PR00469">
    <property type="entry name" value="PNDRDTASEII"/>
</dbReference>
<dbReference type="eggNOG" id="COG0446">
    <property type="taxonomic scope" value="Bacteria"/>
</dbReference>
<keyword evidence="5" id="KW-0288">FMN</keyword>
<evidence type="ECO:0000259" key="11">
    <source>
        <dbReference type="Pfam" id="PF07992"/>
    </source>
</evidence>
<organism evidence="12 13">
    <name type="scientific">Moraxella bovoculi 237</name>
    <dbReference type="NCBI Taxonomy" id="743974"/>
    <lineage>
        <taxon>Bacteria</taxon>
        <taxon>Pseudomonadati</taxon>
        <taxon>Pseudomonadota</taxon>
        <taxon>Gammaproteobacteria</taxon>
        <taxon>Moraxellales</taxon>
        <taxon>Moraxellaceae</taxon>
        <taxon>Moraxella</taxon>
    </lineage>
</organism>
<keyword evidence="7" id="KW-0560">Oxidoreductase</keyword>
<evidence type="ECO:0000256" key="7">
    <source>
        <dbReference type="ARBA" id="ARBA00023002"/>
    </source>
</evidence>
<dbReference type="InterPro" id="IPR013785">
    <property type="entry name" value="Aldolase_TIM"/>
</dbReference>
<dbReference type="InterPro" id="IPR001155">
    <property type="entry name" value="OxRdtase_FMN_N"/>
</dbReference>
<evidence type="ECO:0000256" key="4">
    <source>
        <dbReference type="ARBA" id="ARBA00022630"/>
    </source>
</evidence>
<dbReference type="Gene3D" id="3.50.50.60">
    <property type="entry name" value="FAD/NAD(P)-binding domain"/>
    <property type="match status" value="1"/>
</dbReference>
<evidence type="ECO:0000256" key="2">
    <source>
        <dbReference type="ARBA" id="ARBA00001966"/>
    </source>
</evidence>
<comment type="cofactor">
    <cofactor evidence="2">
        <name>[4Fe-4S] cluster</name>
        <dbReference type="ChEBI" id="CHEBI:49883"/>
    </cofactor>
</comment>
<sequence>MKTFFKERLTKTVKTVSDKFKKTPQTPEYDTPYPHLFQPLDLGFTRLKNRVVMGSMHTGLEDRFYHYGKLAAYFEARARGGVGLMVTGGISPNREGWLTPLGGTLNHSADIVNHARVTRAAHKYGAKILLQILHSGRYGYHPFVVAPSAIKSPISPFKPRQMSIKNIQATIADFAHTALLAKKAGYDGVEVMGSEGYLINQFLSNRTNHRTDEYGGSLENRARFAIDIVKAIRQAVGDEFIISFRLSMAEFVEDGAVMDEVVTVARWLEQAGVTLINTGIGWHEARVPTIVTSVPRASFVRFTKMIKDAVNIPVIAANRINMPDTAEEILATGQADMVQMARPFLADSDWVEKAKQGKAHLINTCIGCNQACLDHTFENKRASCLVNPLACHETEYDIKPAKKPKRVAVIGGGVAGMTAALTAARRGHHVVLFEAKEVLGGQFNYAKVIPGKEEFFETIRYFHEQLALHRVDVRLNTSVTRQMLDEIAFDDFIVATGVVPRALNIDGVTLPQVISYGELLSGVKQAGERVAVLGAGGIGFDVAEFLVHGSDVSSEVNLRDYRPDAQSPDAFFRQWGVDGDPNYTTKGALVTPIHARPHRQLYLLQRSEGKLGNSLNKTTGWVHKAAIRQAGVKQISGASYESISDEGLWITVGGQSQLLRVDTIVVCIGQESVNELMPNVGEAPRAQYHVIGGAKKSERLDAKRAIKEGFEIGLLV</sequence>
<evidence type="ECO:0000256" key="5">
    <source>
        <dbReference type="ARBA" id="ARBA00022643"/>
    </source>
</evidence>
<feature type="domain" description="NADH:flavin oxidoreductase/NADH oxidase N-terminal" evidence="10">
    <location>
        <begin position="36"/>
        <end position="358"/>
    </location>
</feature>
<reference evidence="12 13" key="1">
    <citation type="journal article" date="2014" name="Genome Announc.">
        <title>Draft Genome Sequence of Moraxella bovoculi Strain 237T (ATCC BAA-1259T) Isolated from a Calf with Infectious Bovine Keratoconjunctivitis.</title>
        <authorList>
            <person name="Calcutt M.J."/>
            <person name="Foecking M.F."/>
            <person name="Martin N.T."/>
            <person name="Mhlanga-Mutangadura T."/>
            <person name="Reilly T.J."/>
        </authorList>
    </citation>
    <scope>NUCLEOTIDE SEQUENCE [LARGE SCALE GENOMIC DNA]</scope>
    <source>
        <strain evidence="12 13">237</strain>
    </source>
</reference>
<protein>
    <submittedName>
        <fullName evidence="12">2,4-dienoyl-CoA reductase FadH</fullName>
    </submittedName>
</protein>
<evidence type="ECO:0000256" key="6">
    <source>
        <dbReference type="ARBA" id="ARBA00022723"/>
    </source>
</evidence>
<dbReference type="PANTHER" id="PTHR42917:SF2">
    <property type="entry name" value="2,4-DIENOYL-COA REDUCTASE [(2E)-ENOYL-COA-PRODUCING]"/>
    <property type="match status" value="1"/>
</dbReference>
<gene>
    <name evidence="12" type="ORF">MBO_08482</name>
</gene>
<evidence type="ECO:0000256" key="1">
    <source>
        <dbReference type="ARBA" id="ARBA00001917"/>
    </source>
</evidence>
<comment type="caution">
    <text evidence="12">The sequence shown here is derived from an EMBL/GenBank/DDBJ whole genome shotgun (WGS) entry which is preliminary data.</text>
</comment>
<dbReference type="GO" id="GO:0016491">
    <property type="term" value="F:oxidoreductase activity"/>
    <property type="evidence" value="ECO:0007669"/>
    <property type="project" value="UniProtKB-KW"/>
</dbReference>
<comment type="similarity">
    <text evidence="3">In the N-terminal section; belongs to the NADH:flavin oxidoreductase/NADH oxidase family.</text>
</comment>
<keyword evidence="8" id="KW-0408">Iron</keyword>
<evidence type="ECO:0000256" key="9">
    <source>
        <dbReference type="ARBA" id="ARBA00023014"/>
    </source>
</evidence>
<feature type="domain" description="FAD/NAD(P)-binding" evidence="11">
    <location>
        <begin position="406"/>
        <end position="677"/>
    </location>
</feature>
<dbReference type="Gene3D" id="3.20.20.70">
    <property type="entry name" value="Aldolase class I"/>
    <property type="match status" value="1"/>
</dbReference>
<dbReference type="Proteomes" id="UP000035860">
    <property type="component" value="Unassembled WGS sequence"/>
</dbReference>
<dbReference type="CDD" id="cd02930">
    <property type="entry name" value="DCR_FMN"/>
    <property type="match status" value="1"/>
</dbReference>
<dbReference type="OrthoDB" id="8523426at2"/>
<dbReference type="PRINTS" id="PR00368">
    <property type="entry name" value="FADPNR"/>
</dbReference>
<dbReference type="EMBL" id="AOMT01000031">
    <property type="protein sequence ID" value="KDN24601.1"/>
    <property type="molecule type" value="Genomic_DNA"/>
</dbReference>
<evidence type="ECO:0000313" key="12">
    <source>
        <dbReference type="EMBL" id="KDN24601.1"/>
    </source>
</evidence>
<dbReference type="Gene3D" id="3.40.50.720">
    <property type="entry name" value="NAD(P)-binding Rossmann-like Domain"/>
    <property type="match status" value="1"/>
</dbReference>
<dbReference type="eggNOG" id="COG1902">
    <property type="taxonomic scope" value="Bacteria"/>
</dbReference>
<comment type="cofactor">
    <cofactor evidence="1">
        <name>FMN</name>
        <dbReference type="ChEBI" id="CHEBI:58210"/>
    </cofactor>
</comment>
<dbReference type="GO" id="GO:0046872">
    <property type="term" value="F:metal ion binding"/>
    <property type="evidence" value="ECO:0007669"/>
    <property type="project" value="UniProtKB-KW"/>
</dbReference>
<dbReference type="GO" id="GO:0010181">
    <property type="term" value="F:FMN binding"/>
    <property type="evidence" value="ECO:0007669"/>
    <property type="project" value="InterPro"/>
</dbReference>
<dbReference type="PANTHER" id="PTHR42917">
    <property type="entry name" value="2,4-DIENOYL-COA REDUCTASE"/>
    <property type="match status" value="1"/>
</dbReference>
<keyword evidence="9" id="KW-0411">Iron-sulfur</keyword>
<dbReference type="Pfam" id="PF00724">
    <property type="entry name" value="Oxidored_FMN"/>
    <property type="match status" value="1"/>
</dbReference>
<dbReference type="AlphaFoldDB" id="A0A066UB11"/>
<dbReference type="GO" id="GO:0051536">
    <property type="term" value="F:iron-sulfur cluster binding"/>
    <property type="evidence" value="ECO:0007669"/>
    <property type="project" value="UniProtKB-KW"/>
</dbReference>
<dbReference type="InterPro" id="IPR036188">
    <property type="entry name" value="FAD/NAD-bd_sf"/>
</dbReference>
<evidence type="ECO:0000256" key="3">
    <source>
        <dbReference type="ARBA" id="ARBA00011048"/>
    </source>
</evidence>
<keyword evidence="4" id="KW-0285">Flavoprotein</keyword>
<proteinExistence type="inferred from homology"/>
<dbReference type="SUPFAM" id="SSF51971">
    <property type="entry name" value="Nucleotide-binding domain"/>
    <property type="match status" value="1"/>
</dbReference>
<dbReference type="InterPro" id="IPR023753">
    <property type="entry name" value="FAD/NAD-binding_dom"/>
</dbReference>
<dbReference type="InterPro" id="IPR051793">
    <property type="entry name" value="NADH:flavin_oxidoreductase"/>
</dbReference>
<keyword evidence="13" id="KW-1185">Reference proteome</keyword>
<dbReference type="RefSeq" id="WP_036366673.1">
    <property type="nucleotide sequence ID" value="NZ_AOMT01000031.1"/>
</dbReference>
<evidence type="ECO:0000259" key="10">
    <source>
        <dbReference type="Pfam" id="PF00724"/>
    </source>
</evidence>
<dbReference type="Pfam" id="PF07992">
    <property type="entry name" value="Pyr_redox_2"/>
    <property type="match status" value="1"/>
</dbReference>
<evidence type="ECO:0000256" key="8">
    <source>
        <dbReference type="ARBA" id="ARBA00023004"/>
    </source>
</evidence>
<dbReference type="SUPFAM" id="SSF51395">
    <property type="entry name" value="FMN-linked oxidoreductases"/>
    <property type="match status" value="1"/>
</dbReference>
<dbReference type="SUPFAM" id="SSF51905">
    <property type="entry name" value="FAD/NAD(P)-binding domain"/>
    <property type="match status" value="1"/>
</dbReference>